<dbReference type="SUPFAM" id="SSF54373">
    <property type="entry name" value="FAD-linked reductases, C-terminal domain"/>
    <property type="match status" value="1"/>
</dbReference>
<dbReference type="InterPro" id="IPR053212">
    <property type="entry name" value="DHP_3-monooxygenase"/>
</dbReference>
<dbReference type="InterPro" id="IPR002938">
    <property type="entry name" value="FAD-bd"/>
</dbReference>
<gene>
    <name evidence="4" type="ORF">MMSR116_11795</name>
</gene>
<accession>A0A6B9FNC8</accession>
<evidence type="ECO:0000313" key="4">
    <source>
        <dbReference type="EMBL" id="QGY02478.1"/>
    </source>
</evidence>
<dbReference type="Pfam" id="PF22607">
    <property type="entry name" value="FAD_binding-like"/>
    <property type="match status" value="1"/>
</dbReference>
<dbReference type="InterPro" id="IPR036188">
    <property type="entry name" value="FAD/NAD-bd_sf"/>
</dbReference>
<dbReference type="NCBIfam" id="NF005566">
    <property type="entry name" value="PRK07236.1"/>
    <property type="match status" value="1"/>
</dbReference>
<evidence type="ECO:0000259" key="3">
    <source>
        <dbReference type="Pfam" id="PF22607"/>
    </source>
</evidence>
<feature type="domain" description="FAD-binding" evidence="2">
    <location>
        <begin position="4"/>
        <end position="156"/>
    </location>
</feature>
<dbReference type="Gene3D" id="3.50.50.60">
    <property type="entry name" value="FAD/NAD(P)-binding domain"/>
    <property type="match status" value="2"/>
</dbReference>
<dbReference type="RefSeq" id="WP_010682987.1">
    <property type="nucleotide sequence ID" value="NZ_CP043538.1"/>
</dbReference>
<dbReference type="PRINTS" id="PR00420">
    <property type="entry name" value="RNGMNOXGNASE"/>
</dbReference>
<feature type="region of interest" description="Disordered" evidence="1">
    <location>
        <begin position="382"/>
        <end position="407"/>
    </location>
</feature>
<dbReference type="PROSITE" id="PS51257">
    <property type="entry name" value="PROKAR_LIPOPROTEIN"/>
    <property type="match status" value="1"/>
</dbReference>
<dbReference type="InterPro" id="IPR054707">
    <property type="entry name" value="DhpH_subs-bd"/>
</dbReference>
<proteinExistence type="predicted"/>
<dbReference type="PANTHER" id="PTHR47469:SF2">
    <property type="entry name" value="OS06G0597600 PROTEIN"/>
    <property type="match status" value="1"/>
</dbReference>
<dbReference type="AlphaFoldDB" id="A0A6B9FNC8"/>
<reference evidence="4 5" key="1">
    <citation type="journal article" date="2012" name="Genet. Mol. Biol.">
        <title>Analysis of 16S rRNA and mxaF genes revealing insights into Methylobacterium niche-specific plant association.</title>
        <authorList>
            <person name="Dourado M.N."/>
            <person name="Andreote F.D."/>
            <person name="Dini-Andreote F."/>
            <person name="Conti R."/>
            <person name="Araujo J.M."/>
            <person name="Araujo W.L."/>
        </authorList>
    </citation>
    <scope>NUCLEOTIDE SEQUENCE [LARGE SCALE GENOMIC DNA]</scope>
    <source>
        <strain evidence="4 5">SR1.6/6</strain>
    </source>
</reference>
<evidence type="ECO:0000313" key="5">
    <source>
        <dbReference type="Proteomes" id="UP000012488"/>
    </source>
</evidence>
<reference evidence="4 5" key="2">
    <citation type="journal article" date="2013" name="Genome Announc.">
        <title>Draft Genome Sequence of Methylobacterium mesophilicum Strain SR1.6/6, Isolated from Citrus sinensis.</title>
        <authorList>
            <person name="Marinho Almeida D."/>
            <person name="Dini-Andreote F."/>
            <person name="Camargo Neves A.A."/>
            <person name="Juca Ramos R.T."/>
            <person name="Andreote F.D."/>
            <person name="Carneiro A.R."/>
            <person name="Oliveira de Souza Lima A."/>
            <person name="Caracciolo Gomes de Sa P.H."/>
            <person name="Ribeiro Barbosa M.S."/>
            <person name="Araujo W.L."/>
            <person name="Silva A."/>
        </authorList>
    </citation>
    <scope>NUCLEOTIDE SEQUENCE [LARGE SCALE GENOMIC DNA]</scope>
    <source>
        <strain evidence="4 5">SR1.6/6</strain>
    </source>
</reference>
<protein>
    <submittedName>
        <fullName evidence="4">FAD-dependent oxidoreductase</fullName>
    </submittedName>
</protein>
<evidence type="ECO:0000259" key="2">
    <source>
        <dbReference type="Pfam" id="PF01494"/>
    </source>
</evidence>
<dbReference type="KEGG" id="mmes:MMSR116_11795"/>
<evidence type="ECO:0000256" key="1">
    <source>
        <dbReference type="SAM" id="MobiDB-lite"/>
    </source>
</evidence>
<dbReference type="Gene3D" id="3.30.9.60">
    <property type="match status" value="1"/>
</dbReference>
<dbReference type="SUPFAM" id="SSF51905">
    <property type="entry name" value="FAD/NAD(P)-binding domain"/>
    <property type="match status" value="1"/>
</dbReference>
<dbReference type="OrthoDB" id="5499180at2"/>
<dbReference type="Proteomes" id="UP000012488">
    <property type="component" value="Chromosome"/>
</dbReference>
<dbReference type="GO" id="GO:0071949">
    <property type="term" value="F:FAD binding"/>
    <property type="evidence" value="ECO:0007669"/>
    <property type="project" value="InterPro"/>
</dbReference>
<dbReference type="Pfam" id="PF01494">
    <property type="entry name" value="FAD_binding_3"/>
    <property type="match status" value="1"/>
</dbReference>
<organism evidence="4 5">
    <name type="scientific">Methylobacterium mesophilicum SR1.6/6</name>
    <dbReference type="NCBI Taxonomy" id="908290"/>
    <lineage>
        <taxon>Bacteria</taxon>
        <taxon>Pseudomonadati</taxon>
        <taxon>Pseudomonadota</taxon>
        <taxon>Alphaproteobacteria</taxon>
        <taxon>Hyphomicrobiales</taxon>
        <taxon>Methylobacteriaceae</taxon>
        <taxon>Methylobacterium</taxon>
    </lineage>
</organism>
<dbReference type="PANTHER" id="PTHR47469">
    <property type="entry name" value="MONOOXYGENASE-LIKE"/>
    <property type="match status" value="1"/>
</dbReference>
<feature type="domain" description="2,6-dihydroxypyridine 3-monooxygenase substrate binding" evidence="3">
    <location>
        <begin position="166"/>
        <end position="292"/>
    </location>
</feature>
<dbReference type="EMBL" id="CP043538">
    <property type="protein sequence ID" value="QGY02478.1"/>
    <property type="molecule type" value="Genomic_DNA"/>
</dbReference>
<sequence>MKRLDVAVIGGSIAGLTAACLLARGGHTVSVFERSAGPLTGRGAGIVTHPGLRTVLARCGTPAGVKDLGVMVEGRRVLDQKGRVIAEGSLPQILAGWGRLYRRLLDALPPDTIRFGATLTTVAHEGDHVVARFEDGHRIVADLLIGADGQFSTVRAGFLGGVVPTYAGYVAWRAVVDAAVLSRATQEAICGHFAFCLPPGEQILGYPVSGLEDGDGAKLCFNAVWYRPTPETALNALLTDAGGIRHALSIPPGRIKTEVLAAMRADAERILAPPFTEVMLRANGPFLQAILDIETPTMVPAPGVALIGDAAFVARPHVGMGVTKAMEDAAALADALDAAAGDVEAGLAAFDGRRCGYGAAIVARGRELGAYLQAQQRGAAERSAAERFRSPEAVMAGTAVPPDLAPG</sequence>
<name>A0A6B9FNC8_9HYPH</name>